<keyword evidence="2" id="KW-0175">Coiled coil</keyword>
<keyword evidence="5" id="KW-0645">Protease</keyword>
<keyword evidence="6" id="KW-1185">Reference proteome</keyword>
<evidence type="ECO:0000256" key="1">
    <source>
        <dbReference type="ARBA" id="ARBA00008683"/>
    </source>
</evidence>
<evidence type="ECO:0000256" key="3">
    <source>
        <dbReference type="SAM" id="MobiDB-lite"/>
    </source>
</evidence>
<feature type="coiled-coil region" evidence="2">
    <location>
        <begin position="336"/>
        <end position="370"/>
    </location>
</feature>
<dbReference type="Pfam" id="PF01343">
    <property type="entry name" value="Peptidase_S49"/>
    <property type="match status" value="1"/>
</dbReference>
<dbReference type="InterPro" id="IPR033855">
    <property type="entry name" value="Protein_C"/>
</dbReference>
<feature type="region of interest" description="Disordered" evidence="3">
    <location>
        <begin position="420"/>
        <end position="441"/>
    </location>
</feature>
<evidence type="ECO:0000313" key="6">
    <source>
        <dbReference type="Proteomes" id="UP000223738"/>
    </source>
</evidence>
<dbReference type="EMBL" id="KU862660">
    <property type="protein sequence ID" value="ANA49253.1"/>
    <property type="molecule type" value="Genomic_DNA"/>
</dbReference>
<evidence type="ECO:0000256" key="2">
    <source>
        <dbReference type="SAM" id="Coils"/>
    </source>
</evidence>
<dbReference type="CDD" id="cd07022">
    <property type="entry name" value="S49_Sppa_36K_type"/>
    <property type="match status" value="1"/>
</dbReference>
<feature type="domain" description="Peptidase S49" evidence="4">
    <location>
        <begin position="137"/>
        <end position="274"/>
    </location>
</feature>
<reference evidence="5 6" key="1">
    <citation type="submission" date="2016-03" db="EMBL/GenBank/DDBJ databases">
        <title>Characterization of pf16 and phiPMW: Two novel phages infecting Pseudomonas putida PpG1.</title>
        <authorList>
            <person name="Magill D.J."/>
            <person name="Krylov V.N."/>
            <person name="Allen C.C.R."/>
            <person name="McGrath J.W."/>
            <person name="Quinn J.P."/>
            <person name="Kulakov L.A."/>
        </authorList>
    </citation>
    <scope>NUCLEOTIDE SEQUENCE [LARGE SCALE GENOMIC DNA]</scope>
</reference>
<proteinExistence type="inferred from homology"/>
<dbReference type="GO" id="GO:0008233">
    <property type="term" value="F:peptidase activity"/>
    <property type="evidence" value="ECO:0007669"/>
    <property type="project" value="UniProtKB-KW"/>
</dbReference>
<dbReference type="OrthoDB" id="17534at10239"/>
<dbReference type="GO" id="GO:0006508">
    <property type="term" value="P:proteolysis"/>
    <property type="evidence" value="ECO:0007669"/>
    <property type="project" value="UniProtKB-KW"/>
</dbReference>
<gene>
    <name evidence="5" type="ORF">PMW_128</name>
</gene>
<comment type="similarity">
    <text evidence="1">Belongs to the peptidase S49 family.</text>
</comment>
<keyword evidence="5" id="KW-0378">Hydrolase</keyword>
<dbReference type="SUPFAM" id="SSF52096">
    <property type="entry name" value="ClpP/crotonase"/>
    <property type="match status" value="1"/>
</dbReference>
<organism evidence="5 6">
    <name type="scientific">Pseudomonas phage phiPMW</name>
    <dbReference type="NCBI Taxonomy" id="1815582"/>
    <lineage>
        <taxon>Viruses</taxon>
        <taxon>Duplodnaviria</taxon>
        <taxon>Heunggongvirae</taxon>
        <taxon>Uroviricota</taxon>
        <taxon>Caudoviricetes</taxon>
        <taxon>Plaisancevirus</taxon>
        <taxon>Plaisancevirus PMW</taxon>
    </lineage>
</organism>
<dbReference type="InterPro" id="IPR002142">
    <property type="entry name" value="Peptidase_S49"/>
</dbReference>
<evidence type="ECO:0000313" key="5">
    <source>
        <dbReference type="EMBL" id="ANA49253.1"/>
    </source>
</evidence>
<dbReference type="PANTHER" id="PTHR42987:SF4">
    <property type="entry name" value="PROTEASE SOHB-RELATED"/>
    <property type="match status" value="1"/>
</dbReference>
<dbReference type="Proteomes" id="UP000223738">
    <property type="component" value="Segment"/>
</dbReference>
<dbReference type="Gene3D" id="3.90.226.10">
    <property type="entry name" value="2-enoyl-CoA Hydratase, Chain A, domain 1"/>
    <property type="match status" value="1"/>
</dbReference>
<protein>
    <submittedName>
        <fullName evidence="5">Head maturation protease</fullName>
    </submittedName>
</protein>
<dbReference type="InterPro" id="IPR029045">
    <property type="entry name" value="ClpP/crotonase-like_dom_sf"/>
</dbReference>
<evidence type="ECO:0000259" key="4">
    <source>
        <dbReference type="Pfam" id="PF01343"/>
    </source>
</evidence>
<dbReference type="PANTHER" id="PTHR42987">
    <property type="entry name" value="PEPTIDASE S49"/>
    <property type="match status" value="1"/>
</dbReference>
<name>A0A1S5R1G4_9CAUD</name>
<accession>A0A1S5R1G4</accession>
<sequence length="460" mass="48657">MAVPHSLVRVKKMLTNTPLLVDATTFNEIANYVNSRIEGNADLHPDMVSRADVEGDFKSRYIDAIKLGVMEISGPLTYRTSGWEAMCGGTSYEMLKGQMEYFVSQGAKTVAMYADSGGGQAHGMIDSANYIRKLADENGIKIVAFVDGISASACYGLTSIADEIVMTSDSQVGSIGVLIQLYNDSKALEKAGYERTFITAGADKVPFDNDGAFTQSFLDGLQAQVDELYEGFTAHVANHRAMSQDAVKGTEANVFMAKEALKLGLADSIMTAEEFNEYIGNVAASNIQGNDVSVKSILNMNSTQEVTEMATVAELTDQLAQAHATIEANANALATVTELTSKLAAATAMLEATQEKVAAMETAAAATKLEGRKAALAEVLPTDQVEAKLASYGSLDDATFSFIVGELQAAKDARAASFGPIGSENAQLTDEASDEDEGDKADAGYTALLEAGKAAAARLR</sequence>